<keyword evidence="2" id="KW-1185">Reference proteome</keyword>
<protein>
    <submittedName>
        <fullName evidence="1">Uncharacterized protein</fullName>
    </submittedName>
</protein>
<dbReference type="EMBL" id="JABCRI010000013">
    <property type="protein sequence ID" value="KAF8395728.1"/>
    <property type="molecule type" value="Genomic_DNA"/>
</dbReference>
<reference evidence="1 2" key="1">
    <citation type="submission" date="2020-04" db="EMBL/GenBank/DDBJ databases">
        <title>Plant Genome Project.</title>
        <authorList>
            <person name="Zhang R.-G."/>
        </authorList>
    </citation>
    <scope>NUCLEOTIDE SEQUENCE [LARGE SCALE GENOMIC DNA]</scope>
    <source>
        <strain evidence="1">YNK0</strain>
        <tissue evidence="1">Leaf</tissue>
    </source>
</reference>
<evidence type="ECO:0000313" key="2">
    <source>
        <dbReference type="Proteomes" id="UP000655225"/>
    </source>
</evidence>
<name>A0A835D9T9_TETSI</name>
<dbReference type="OrthoDB" id="1851308at2759"/>
<comment type="caution">
    <text evidence="1">The sequence shown here is derived from an EMBL/GenBank/DDBJ whole genome shotgun (WGS) entry which is preliminary data.</text>
</comment>
<gene>
    <name evidence="1" type="ORF">HHK36_019679</name>
</gene>
<dbReference type="Proteomes" id="UP000655225">
    <property type="component" value="Unassembled WGS sequence"/>
</dbReference>
<dbReference type="AlphaFoldDB" id="A0A835D9T9"/>
<proteinExistence type="predicted"/>
<accession>A0A835D9T9</accession>
<sequence length="135" mass="15037">MVKIEDQPRYRTRKGRIAQNVMAAIGFDMKFTYILARWEGSARDPKVLKVVVRDAPTKLVIPAGNKGDNGWKPQAYQAVVNAIYENLGISLNKEQSDSDASPYRTKSIPDFDSLSLIIANDSANDNGMLSRFDAE</sequence>
<organism evidence="1 2">
    <name type="scientific">Tetracentron sinense</name>
    <name type="common">Spur-leaf</name>
    <dbReference type="NCBI Taxonomy" id="13715"/>
    <lineage>
        <taxon>Eukaryota</taxon>
        <taxon>Viridiplantae</taxon>
        <taxon>Streptophyta</taxon>
        <taxon>Embryophyta</taxon>
        <taxon>Tracheophyta</taxon>
        <taxon>Spermatophyta</taxon>
        <taxon>Magnoliopsida</taxon>
        <taxon>Trochodendrales</taxon>
        <taxon>Trochodendraceae</taxon>
        <taxon>Tetracentron</taxon>
    </lineage>
</organism>
<evidence type="ECO:0000313" key="1">
    <source>
        <dbReference type="EMBL" id="KAF8395728.1"/>
    </source>
</evidence>